<dbReference type="PANTHER" id="PTHR43662">
    <property type="match status" value="1"/>
</dbReference>
<keyword evidence="1" id="KW-0732">Signal</keyword>
<dbReference type="PROSITE" id="PS51212">
    <property type="entry name" value="WSC"/>
    <property type="match status" value="1"/>
</dbReference>
<dbReference type="InterPro" id="IPR002889">
    <property type="entry name" value="WSC_carb-bd"/>
</dbReference>
<feature type="domain" description="WSC" evidence="2">
    <location>
        <begin position="395"/>
        <end position="489"/>
    </location>
</feature>
<evidence type="ECO:0000256" key="1">
    <source>
        <dbReference type="SAM" id="SignalP"/>
    </source>
</evidence>
<accession>A0A2V1D862</accession>
<dbReference type="Pfam" id="PF01822">
    <property type="entry name" value="WSC"/>
    <property type="match status" value="1"/>
</dbReference>
<evidence type="ECO:0000313" key="3">
    <source>
        <dbReference type="EMBL" id="PVH94231.1"/>
    </source>
</evidence>
<name>A0A2V1D862_9PLEO</name>
<dbReference type="SMART" id="SM00321">
    <property type="entry name" value="WSC"/>
    <property type="match status" value="1"/>
</dbReference>
<protein>
    <submittedName>
        <fullName evidence="3">WSC-domain-containing protein</fullName>
    </submittedName>
</protein>
<reference evidence="3 4" key="1">
    <citation type="journal article" date="2018" name="Sci. Rep.">
        <title>Comparative genomics provides insights into the lifestyle and reveals functional heterogeneity of dark septate endophytic fungi.</title>
        <authorList>
            <person name="Knapp D.G."/>
            <person name="Nemeth J.B."/>
            <person name="Barry K."/>
            <person name="Hainaut M."/>
            <person name="Henrissat B."/>
            <person name="Johnson J."/>
            <person name="Kuo A."/>
            <person name="Lim J.H.P."/>
            <person name="Lipzen A."/>
            <person name="Nolan M."/>
            <person name="Ohm R.A."/>
            <person name="Tamas L."/>
            <person name="Grigoriev I.V."/>
            <person name="Spatafora J.W."/>
            <person name="Nagy L.G."/>
            <person name="Kovacs G.M."/>
        </authorList>
    </citation>
    <scope>NUCLEOTIDE SEQUENCE [LARGE SCALE GENOMIC DNA]</scope>
    <source>
        <strain evidence="3 4">DSE2036</strain>
    </source>
</reference>
<dbReference type="PANTHER" id="PTHR43662:SF3">
    <property type="entry name" value="DOMAIN PROTEIN, PUTATIVE (AFU_ORTHOLOGUE AFUA_6G11970)-RELATED"/>
    <property type="match status" value="1"/>
</dbReference>
<organism evidence="3 4">
    <name type="scientific">Periconia macrospinosa</name>
    <dbReference type="NCBI Taxonomy" id="97972"/>
    <lineage>
        <taxon>Eukaryota</taxon>
        <taxon>Fungi</taxon>
        <taxon>Dikarya</taxon>
        <taxon>Ascomycota</taxon>
        <taxon>Pezizomycotina</taxon>
        <taxon>Dothideomycetes</taxon>
        <taxon>Pleosporomycetidae</taxon>
        <taxon>Pleosporales</taxon>
        <taxon>Massarineae</taxon>
        <taxon>Periconiaceae</taxon>
        <taxon>Periconia</taxon>
    </lineage>
</organism>
<dbReference type="AlphaFoldDB" id="A0A2V1D862"/>
<dbReference type="OrthoDB" id="74764at2759"/>
<dbReference type="Proteomes" id="UP000244855">
    <property type="component" value="Unassembled WGS sequence"/>
</dbReference>
<sequence length="501" mass="54282">MKSLILAALTALTGPVTSTFVVQCTSRLFDQRADPVIEPGTAASHVHTISGGSGFNFSMKYEDARASSCSTCNLKQDMSNCIQCGYAPAIHYTVIAPTEQSILLTCVTLADWSPKLYYKAQDGSFLDVPIIGDTDGGNLGGMAIYYLTRGGPDNDRLTAFKPGFRMVAGTSTKRSETDDFAGRAVTHKCVGSAKGGPDPMGLPNEPCDQIRVQVTFPSCWDGKNLDSDDHKSHVSYPKDGNYDGGRCPSTHPVHLATLFYEVYYDTAKFKDKWYGDKQPFVFANGDGTGYGYHGDFVNGWDEKALQTALDTCVDGVDKCAEKVFGTFYTQAETQACKLPHMIDEQVTGPLKQLPGCNPVTYGPEDAIPQKDCAAPKLLTKATPKMAGYVDTTSKGYKYLGCGKDNALSRTLNEELLTGTDMTVEKCVDFCKSKNKSYAGLEFGSQCYCANSLPTDREPGKGANNCLMKCGGNSDQVCGGADSLSLYQAMSKVKRHSRRDRH</sequence>
<dbReference type="Pfam" id="PF09362">
    <property type="entry name" value="DUF1996"/>
    <property type="match status" value="2"/>
</dbReference>
<dbReference type="STRING" id="97972.A0A2V1D862"/>
<feature type="chain" id="PRO_5015853009" evidence="1">
    <location>
        <begin position="19"/>
        <end position="501"/>
    </location>
</feature>
<dbReference type="EMBL" id="KZ805544">
    <property type="protein sequence ID" value="PVH94231.1"/>
    <property type="molecule type" value="Genomic_DNA"/>
</dbReference>
<gene>
    <name evidence="3" type="ORF">DM02DRAFT_661208</name>
</gene>
<feature type="signal peptide" evidence="1">
    <location>
        <begin position="1"/>
        <end position="18"/>
    </location>
</feature>
<evidence type="ECO:0000259" key="2">
    <source>
        <dbReference type="PROSITE" id="PS51212"/>
    </source>
</evidence>
<proteinExistence type="predicted"/>
<evidence type="ECO:0000313" key="4">
    <source>
        <dbReference type="Proteomes" id="UP000244855"/>
    </source>
</evidence>
<keyword evidence="4" id="KW-1185">Reference proteome</keyword>
<dbReference type="InterPro" id="IPR018535">
    <property type="entry name" value="DUF1996"/>
</dbReference>